<feature type="region of interest" description="Disordered" evidence="1">
    <location>
        <begin position="58"/>
        <end position="80"/>
    </location>
</feature>
<keyword evidence="5" id="KW-1185">Reference proteome</keyword>
<dbReference type="Pfam" id="PF01471">
    <property type="entry name" value="PG_binding_1"/>
    <property type="match status" value="1"/>
</dbReference>
<dbReference type="RefSeq" id="WP_311628456.1">
    <property type="nucleotide sequence ID" value="NZ_JAVREN010000001.1"/>
</dbReference>
<dbReference type="Gene3D" id="1.10.101.10">
    <property type="entry name" value="PGBD-like superfamily/PGBD"/>
    <property type="match status" value="1"/>
</dbReference>
<gene>
    <name evidence="4" type="ORF">RM780_01025</name>
</gene>
<keyword evidence="2" id="KW-0732">Signal</keyword>
<accession>A0ABU2L1X6</accession>
<feature type="chain" id="PRO_5047258325" evidence="2">
    <location>
        <begin position="19"/>
        <end position="357"/>
    </location>
</feature>
<sequence>MRARGALAALGAVAVAGAAAVAASGFGGGSAETGGEAPDGPPATAEVTTATLTRTEEVTGTLSHGDPVTVQAPAPDAPDGPGMLTWLPDPGDTVSRGEPLYTVNAQPVPLLYGAQPLYRPLEPGVEGPDVELLEENLAALGYEGFTADATYSQGTAEAVAAWQEDLGRPGTGAVLPGEAAVAGGAARVQALHAAPGAPASGPVLDITGTERRIDVALEAGLEDLAAEGTAATVGLPDGTELEAEVTHVGAATAAPGGEADPEAEVTIPLELSVADQDALGTYQAAPVTVRLTAERREDVLAVPVNALVALREGGYGVEVAEGGGTAYVRVETGLFADGLVEVSGEGIAEGTVVGVPE</sequence>
<dbReference type="InterPro" id="IPR036366">
    <property type="entry name" value="PGBDSf"/>
</dbReference>
<dbReference type="Proteomes" id="UP001183388">
    <property type="component" value="Unassembled WGS sequence"/>
</dbReference>
<dbReference type="SUPFAM" id="SSF47090">
    <property type="entry name" value="PGBD-like"/>
    <property type="match status" value="1"/>
</dbReference>
<evidence type="ECO:0000313" key="5">
    <source>
        <dbReference type="Proteomes" id="UP001183388"/>
    </source>
</evidence>
<evidence type="ECO:0000313" key="4">
    <source>
        <dbReference type="EMBL" id="MDT0305549.1"/>
    </source>
</evidence>
<dbReference type="EMBL" id="JAVREN010000001">
    <property type="protein sequence ID" value="MDT0305549.1"/>
    <property type="molecule type" value="Genomic_DNA"/>
</dbReference>
<name>A0ABU2L1X6_9ACTN</name>
<feature type="signal peptide" evidence="2">
    <location>
        <begin position="1"/>
        <end position="18"/>
    </location>
</feature>
<proteinExistence type="predicted"/>
<organism evidence="4 5">
    <name type="scientific">Streptomyces boetiae</name>
    <dbReference type="NCBI Taxonomy" id="3075541"/>
    <lineage>
        <taxon>Bacteria</taxon>
        <taxon>Bacillati</taxon>
        <taxon>Actinomycetota</taxon>
        <taxon>Actinomycetes</taxon>
        <taxon>Kitasatosporales</taxon>
        <taxon>Streptomycetaceae</taxon>
        <taxon>Streptomyces</taxon>
    </lineage>
</organism>
<protein>
    <submittedName>
        <fullName evidence="4">Peptidoglycan-binding domain-containing protein</fullName>
    </submittedName>
</protein>
<evidence type="ECO:0000259" key="3">
    <source>
        <dbReference type="Pfam" id="PF01471"/>
    </source>
</evidence>
<dbReference type="InterPro" id="IPR036365">
    <property type="entry name" value="PGBD-like_sf"/>
</dbReference>
<dbReference type="InterPro" id="IPR002477">
    <property type="entry name" value="Peptidoglycan-bd-like"/>
</dbReference>
<reference evidence="5" key="1">
    <citation type="submission" date="2023-07" db="EMBL/GenBank/DDBJ databases">
        <title>30 novel species of actinomycetes from the DSMZ collection.</title>
        <authorList>
            <person name="Nouioui I."/>
        </authorList>
    </citation>
    <scope>NUCLEOTIDE SEQUENCE [LARGE SCALE GENOMIC DNA]</scope>
    <source>
        <strain evidence="5">DSM 44917</strain>
    </source>
</reference>
<comment type="caution">
    <text evidence="4">The sequence shown here is derived from an EMBL/GenBank/DDBJ whole genome shotgun (WGS) entry which is preliminary data.</text>
</comment>
<evidence type="ECO:0000256" key="1">
    <source>
        <dbReference type="SAM" id="MobiDB-lite"/>
    </source>
</evidence>
<dbReference type="Gene3D" id="2.40.420.20">
    <property type="match status" value="1"/>
</dbReference>
<feature type="domain" description="Peptidoglycan binding-like" evidence="3">
    <location>
        <begin position="127"/>
        <end position="173"/>
    </location>
</feature>
<evidence type="ECO:0000256" key="2">
    <source>
        <dbReference type="SAM" id="SignalP"/>
    </source>
</evidence>